<dbReference type="EMBL" id="PQAP01000011">
    <property type="protein sequence ID" value="PWB75323.1"/>
    <property type="molecule type" value="Genomic_DNA"/>
</dbReference>
<comment type="caution">
    <text evidence="1">The sequence shown here is derived from an EMBL/GenBank/DDBJ whole genome shotgun (WGS) entry which is preliminary data.</text>
</comment>
<dbReference type="Proteomes" id="UP000250918">
    <property type="component" value="Unassembled WGS sequence"/>
</dbReference>
<dbReference type="SUPFAM" id="SSF53756">
    <property type="entry name" value="UDP-Glycosyltransferase/glycogen phosphorylase"/>
    <property type="match status" value="1"/>
</dbReference>
<name>A0A855XBS1_9BACT</name>
<proteinExistence type="predicted"/>
<accession>A0A855XBS1</accession>
<dbReference type="Gene3D" id="3.40.50.2000">
    <property type="entry name" value="Glycogen Phosphorylase B"/>
    <property type="match status" value="2"/>
</dbReference>
<dbReference type="AlphaFoldDB" id="A0A855XBS1"/>
<protein>
    <recommendedName>
        <fullName evidence="3">Glycosyltransferase subfamily 4-like N-terminal domain-containing protein</fullName>
    </recommendedName>
</protein>
<reference evidence="1 2" key="1">
    <citation type="journal article" date="2018" name="ISME J.">
        <title>A methanotrophic archaeon couples anaerobic oxidation of methane to Fe(III) reduction.</title>
        <authorList>
            <person name="Cai C."/>
            <person name="Leu A.O."/>
            <person name="Xie G.J."/>
            <person name="Guo J."/>
            <person name="Feng Y."/>
            <person name="Zhao J.X."/>
            <person name="Tyson G.W."/>
            <person name="Yuan Z."/>
            <person name="Hu S."/>
        </authorList>
    </citation>
    <scope>NUCLEOTIDE SEQUENCE [LARGE SCALE GENOMIC DNA]</scope>
    <source>
        <strain evidence="1">FeB_12</strain>
    </source>
</reference>
<sequence>MEGVRRVLIICYYFPPLGLAGVTRPVQLFKRLATHGYECHVLTVKPVAYYAYEPELIAGEDQTRIHRAGSYDTQRLMHLCRLRRVSDSTTTVAQRLKSSVFPDSKRGWIGPAARLGLRLMKDQSFNLLVSTSPPISAHLVASRLNTETGVKWVADFRDLWTTDSIESSYANAHLIEKGRALLGDIRARATSMTAVNRSIAEYVGAPNVITNGLDPETAKLWSAEADSGRFVVGLLGTFNDQLPVEPLLKCLAVVRDSRKEMFDRVRLVQVGRVDQKWMSAWLAKYGLADRCEMHGLQSREKTVELLNGSSLFYLGVQPGWGDRITTARVYDLLASGRPILAYAQRNSELTLLLENKTNCRTFADDTISEATEFVASLVTRHSGEKQRFEPMPEYARPYSWDNVTAQFAELFDKLV</sequence>
<gene>
    <name evidence="1" type="ORF">C3F09_02880</name>
</gene>
<evidence type="ECO:0000313" key="2">
    <source>
        <dbReference type="Proteomes" id="UP000250918"/>
    </source>
</evidence>
<organism evidence="1 2">
    <name type="scientific">candidate division GN15 bacterium</name>
    <dbReference type="NCBI Taxonomy" id="2072418"/>
    <lineage>
        <taxon>Bacteria</taxon>
        <taxon>candidate division GN15</taxon>
    </lineage>
</organism>
<evidence type="ECO:0008006" key="3">
    <source>
        <dbReference type="Google" id="ProtNLM"/>
    </source>
</evidence>
<evidence type="ECO:0000313" key="1">
    <source>
        <dbReference type="EMBL" id="PWB75323.1"/>
    </source>
</evidence>